<sequence>MWGSTEVWFMPHVVYIAVPVSHRGSFLCVFFAFFVCVWGGEGSGGSRKRSGIIFFVGVAPHADRQSGVFIGTSGVWVGAMDMDALTQRQADKIEFVLRDLVRDLELVSLLPTSLSPWTRKVCLETVRSQLSSGVEDGVEEEEDDDVRVAQLIYGVAERHGDPTDVDGNEVLLQMAEFAELEKEILDLATVAGSVEESDLNRHHMLFRAILDTLQENEYVSMVRELQERRANLLVTKAESSLAHLIDPGVLALKNAMEILLSLVMARNKTTVNEDVRNYRILHEAVNREKTASADVKALKREYQETKESHKKEVEALETEIQRLEEEIDYTRSVVAMELSAFLEVNQQLQGERQMQDVGHLEEVKQLAEKNKETLATLVNRNQEEANALRTQRAKKEAAVSAAITEYDVQISTLQAATATLNKETEEDTEAIVALDEELDVLRTEKNEYQLEKFVESMRDRHYEEMQLAMDENTRTIQASFRAYMARVRFQKTQGSSKKRGRRSKK</sequence>
<dbReference type="GeneID" id="3538266"/>
<dbReference type="EMBL" id="AAHK01001290">
    <property type="protein sequence ID" value="EAN86092.1"/>
    <property type="molecule type" value="Genomic_DNA"/>
</dbReference>
<comment type="subcellular location">
    <subcellularLocation>
        <location evidence="2">Cytoplasm</location>
        <location evidence="2">Cytoskeleton</location>
        <location evidence="2">Flagellum axoneme</location>
    </subcellularLocation>
</comment>
<dbReference type="PaxDb" id="353153-Q4D0N9"/>
<dbReference type="RefSeq" id="XP_807943.1">
    <property type="nucleotide sequence ID" value="XM_802850.1"/>
</dbReference>
<accession>Q4D0N9</accession>
<name>Q4D0N9_TRYCC</name>
<evidence type="ECO:0000256" key="3">
    <source>
        <dbReference type="ARBA" id="ARBA00009071"/>
    </source>
</evidence>
<reference evidence="11 12" key="1">
    <citation type="journal article" date="2005" name="Science">
        <title>The genome sequence of Trypanosoma cruzi, etiologic agent of Chagas disease.</title>
        <authorList>
            <person name="El-Sayed N.M."/>
            <person name="Myler P.J."/>
            <person name="Bartholomeu D.C."/>
            <person name="Nilsson D."/>
            <person name="Aggarwal G."/>
            <person name="Tran A.N."/>
            <person name="Ghedin E."/>
            <person name="Worthey E.A."/>
            <person name="Delcher A.L."/>
            <person name="Blandin G."/>
            <person name="Westenberger S.J."/>
            <person name="Caler E."/>
            <person name="Cerqueira G.C."/>
            <person name="Branche C."/>
            <person name="Haas B."/>
            <person name="Anupama A."/>
            <person name="Arner E."/>
            <person name="Aslund L."/>
            <person name="Attipoe P."/>
            <person name="Bontempi E."/>
            <person name="Bringaud F."/>
            <person name="Burton P."/>
            <person name="Cadag E."/>
            <person name="Campbell D.A."/>
            <person name="Carrington M."/>
            <person name="Crabtree J."/>
            <person name="Darban H."/>
            <person name="da Silveira J.F."/>
            <person name="de Jong P."/>
            <person name="Edwards K."/>
            <person name="Englund P.T."/>
            <person name="Fazelina G."/>
            <person name="Feldblyum T."/>
            <person name="Ferella M."/>
            <person name="Frasch A.C."/>
            <person name="Gull K."/>
            <person name="Horn D."/>
            <person name="Hou L."/>
            <person name="Huang Y."/>
            <person name="Kindlund E."/>
            <person name="Klingbeil M."/>
            <person name="Kluge S."/>
            <person name="Koo H."/>
            <person name="Lacerda D."/>
            <person name="Levin M.J."/>
            <person name="Lorenzi H."/>
            <person name="Louie T."/>
            <person name="Machado C.R."/>
            <person name="McCulloch R."/>
            <person name="McKenna A."/>
            <person name="Mizuno Y."/>
            <person name="Mottram J.C."/>
            <person name="Nelson S."/>
            <person name="Ochaya S."/>
            <person name="Osoegawa K."/>
            <person name="Pai G."/>
            <person name="Parsons M."/>
            <person name="Pentony M."/>
            <person name="Pettersson U."/>
            <person name="Pop M."/>
            <person name="Ramirez J.L."/>
            <person name="Rinta J."/>
            <person name="Robertson L."/>
            <person name="Salzberg S.L."/>
            <person name="Sanchez D.O."/>
            <person name="Seyler A."/>
            <person name="Sharma R."/>
            <person name="Shetty J."/>
            <person name="Simpson A.J."/>
            <person name="Sisk E."/>
            <person name="Tammi M.T."/>
            <person name="Tarleton R."/>
            <person name="Teixeira S."/>
            <person name="Van Aken S."/>
            <person name="Vogt C."/>
            <person name="Ward P.N."/>
            <person name="Wickstead B."/>
            <person name="Wortman J."/>
            <person name="White O."/>
            <person name="Fraser C.M."/>
            <person name="Stuart K.D."/>
            <person name="Andersson B."/>
        </authorList>
    </citation>
    <scope>NUCLEOTIDE SEQUENCE [LARGE SCALE GENOMIC DNA]</scope>
    <source>
        <strain evidence="11 12">CL Brener</strain>
    </source>
</reference>
<comment type="caution">
    <text evidence="11">The sequence shown here is derived from an EMBL/GenBank/DDBJ whole genome shotgun (WGS) entry which is preliminary data.</text>
</comment>
<keyword evidence="6" id="KW-0282">Flagellum</keyword>
<evidence type="ECO:0000256" key="9">
    <source>
        <dbReference type="ARBA" id="ARBA00023273"/>
    </source>
</evidence>
<keyword evidence="7" id="KW-0969">Cilium</keyword>
<evidence type="ECO:0000256" key="2">
    <source>
        <dbReference type="ARBA" id="ARBA00004611"/>
    </source>
</evidence>
<feature type="coiled-coil region" evidence="10">
    <location>
        <begin position="281"/>
        <end position="333"/>
    </location>
</feature>
<dbReference type="InParanoid" id="Q4D0N9"/>
<keyword evidence="10" id="KW-0175">Coiled coil</keyword>
<dbReference type="CDD" id="cd23767">
    <property type="entry name" value="IQCD"/>
    <property type="match status" value="1"/>
</dbReference>
<keyword evidence="9" id="KW-0966">Cell projection</keyword>
<evidence type="ECO:0000256" key="4">
    <source>
        <dbReference type="ARBA" id="ARBA00021752"/>
    </source>
</evidence>
<evidence type="ECO:0000256" key="10">
    <source>
        <dbReference type="SAM" id="Coils"/>
    </source>
</evidence>
<dbReference type="AlphaFoldDB" id="Q4D0N9"/>
<evidence type="ECO:0000313" key="11">
    <source>
        <dbReference type="EMBL" id="EAN86092.1"/>
    </source>
</evidence>
<feature type="coiled-coil region" evidence="10">
    <location>
        <begin position="360"/>
        <end position="398"/>
    </location>
</feature>
<evidence type="ECO:0000313" key="12">
    <source>
        <dbReference type="Proteomes" id="UP000002296"/>
    </source>
</evidence>
<protein>
    <recommendedName>
        <fullName evidence="4">Dynein regulatory complex protein 10</fullName>
    </recommendedName>
</protein>
<dbReference type="Proteomes" id="UP000002296">
    <property type="component" value="Unassembled WGS sequence"/>
</dbReference>
<dbReference type="PROSITE" id="PS50096">
    <property type="entry name" value="IQ"/>
    <property type="match status" value="1"/>
</dbReference>
<dbReference type="InterPro" id="IPR042815">
    <property type="entry name" value="DRC10"/>
</dbReference>
<evidence type="ECO:0000256" key="1">
    <source>
        <dbReference type="ARBA" id="ARBA00003029"/>
    </source>
</evidence>
<keyword evidence="12" id="KW-1185">Reference proteome</keyword>
<dbReference type="KEGG" id="tcr:508961.40"/>
<comment type="similarity">
    <text evidence="3">Belongs to the DRC10 family.</text>
</comment>
<keyword evidence="5" id="KW-0963">Cytoplasm</keyword>
<evidence type="ECO:0000256" key="5">
    <source>
        <dbReference type="ARBA" id="ARBA00022490"/>
    </source>
</evidence>
<evidence type="ECO:0000256" key="6">
    <source>
        <dbReference type="ARBA" id="ARBA00022846"/>
    </source>
</evidence>
<organism evidence="11 12">
    <name type="scientific">Trypanosoma cruzi (strain CL Brener)</name>
    <dbReference type="NCBI Taxonomy" id="353153"/>
    <lineage>
        <taxon>Eukaryota</taxon>
        <taxon>Discoba</taxon>
        <taxon>Euglenozoa</taxon>
        <taxon>Kinetoplastea</taxon>
        <taxon>Metakinetoplastina</taxon>
        <taxon>Trypanosomatida</taxon>
        <taxon>Trypanosomatidae</taxon>
        <taxon>Trypanosoma</taxon>
        <taxon>Schizotrypanum</taxon>
    </lineage>
</organism>
<gene>
    <name evidence="11" type="ORF">Tc00.1047053508961.40</name>
</gene>
<dbReference type="PANTHER" id="PTHR31598:SF1">
    <property type="entry name" value="DYNEIN REGULATORY COMPLEX PROTEIN 10"/>
    <property type="match status" value="1"/>
</dbReference>
<dbReference type="eggNOG" id="ENOG502RY74">
    <property type="taxonomic scope" value="Eukaryota"/>
</dbReference>
<dbReference type="SMR" id="Q4D0N9"/>
<keyword evidence="8" id="KW-0206">Cytoskeleton</keyword>
<evidence type="ECO:0000256" key="7">
    <source>
        <dbReference type="ARBA" id="ARBA00023069"/>
    </source>
</evidence>
<proteinExistence type="inferred from homology"/>
<evidence type="ECO:0000256" key="8">
    <source>
        <dbReference type="ARBA" id="ARBA00023212"/>
    </source>
</evidence>
<comment type="function">
    <text evidence="1">Component of the nexin-dynein regulatory complex (N-DRC), a key regulator of ciliary/flagellar motility which maintains the alignment and integrity of the distal axoneme and regulates microtubule sliding in motile axonemes.</text>
</comment>
<dbReference type="PANTHER" id="PTHR31598">
    <property type="entry name" value="IQ DOMAIN-CONTAINING PROTEIN D"/>
    <property type="match status" value="1"/>
</dbReference>